<dbReference type="PANTHER" id="PTHR43857:SF1">
    <property type="entry name" value="YJGH FAMILY PROTEIN"/>
    <property type="match status" value="1"/>
</dbReference>
<evidence type="ECO:0000313" key="2">
    <source>
        <dbReference type="Proteomes" id="UP000234275"/>
    </source>
</evidence>
<dbReference type="Pfam" id="PF01042">
    <property type="entry name" value="Ribonuc_L-PSP"/>
    <property type="match status" value="1"/>
</dbReference>
<dbReference type="PANTHER" id="PTHR43857">
    <property type="entry name" value="BLR7761 PROTEIN"/>
    <property type="match status" value="1"/>
</dbReference>
<dbReference type="InterPro" id="IPR006175">
    <property type="entry name" value="YjgF/YER057c/UK114"/>
</dbReference>
<dbReference type="EMBL" id="MSFO01000002">
    <property type="protein sequence ID" value="PLB53228.1"/>
    <property type="molecule type" value="Genomic_DNA"/>
</dbReference>
<organism evidence="1 2">
    <name type="scientific">Aspergillus steynii IBT 23096</name>
    <dbReference type="NCBI Taxonomy" id="1392250"/>
    <lineage>
        <taxon>Eukaryota</taxon>
        <taxon>Fungi</taxon>
        <taxon>Dikarya</taxon>
        <taxon>Ascomycota</taxon>
        <taxon>Pezizomycotina</taxon>
        <taxon>Eurotiomycetes</taxon>
        <taxon>Eurotiomycetidae</taxon>
        <taxon>Eurotiales</taxon>
        <taxon>Aspergillaceae</taxon>
        <taxon>Aspergillus</taxon>
        <taxon>Aspergillus subgen. Circumdati</taxon>
    </lineage>
</organism>
<dbReference type="AlphaFoldDB" id="A0A2I2GK16"/>
<protein>
    <submittedName>
        <fullName evidence="1">Putative L-PSP family endoribonuclease</fullName>
    </submittedName>
</protein>
<dbReference type="SUPFAM" id="SSF55298">
    <property type="entry name" value="YjgF-like"/>
    <property type="match status" value="1"/>
</dbReference>
<proteinExistence type="predicted"/>
<reference evidence="1 2" key="1">
    <citation type="submission" date="2016-12" db="EMBL/GenBank/DDBJ databases">
        <title>The genomes of Aspergillus section Nigri reveals drivers in fungal speciation.</title>
        <authorList>
            <consortium name="DOE Joint Genome Institute"/>
            <person name="Vesth T.C."/>
            <person name="Nybo J."/>
            <person name="Theobald S."/>
            <person name="Brandl J."/>
            <person name="Frisvad J.C."/>
            <person name="Nielsen K.F."/>
            <person name="Lyhne E.K."/>
            <person name="Kogle M.E."/>
            <person name="Kuo A."/>
            <person name="Riley R."/>
            <person name="Clum A."/>
            <person name="Nolan M."/>
            <person name="Lipzen A."/>
            <person name="Salamov A."/>
            <person name="Henrissat B."/>
            <person name="Wiebenga A."/>
            <person name="De Vries R.P."/>
            <person name="Grigoriev I.V."/>
            <person name="Mortensen U.H."/>
            <person name="Andersen M.R."/>
            <person name="Baker S.E."/>
        </authorList>
    </citation>
    <scope>NUCLEOTIDE SEQUENCE [LARGE SCALE GENOMIC DNA]</scope>
    <source>
        <strain evidence="1 2">IBT 23096</strain>
    </source>
</reference>
<dbReference type="OrthoDB" id="686384at2759"/>
<evidence type="ECO:0000313" key="1">
    <source>
        <dbReference type="EMBL" id="PLB53228.1"/>
    </source>
</evidence>
<dbReference type="RefSeq" id="XP_024708530.1">
    <property type="nucleotide sequence ID" value="XM_024853011.1"/>
</dbReference>
<comment type="caution">
    <text evidence="1">The sequence shown here is derived from an EMBL/GenBank/DDBJ whole genome shotgun (WGS) entry which is preliminary data.</text>
</comment>
<dbReference type="Gene3D" id="3.30.1330.40">
    <property type="entry name" value="RutC-like"/>
    <property type="match status" value="1"/>
</dbReference>
<keyword evidence="2" id="KW-1185">Reference proteome</keyword>
<dbReference type="STRING" id="1392250.A0A2I2GK16"/>
<dbReference type="VEuPathDB" id="FungiDB:P170DRAFT_473101"/>
<name>A0A2I2GK16_9EURO</name>
<dbReference type="Proteomes" id="UP000234275">
    <property type="component" value="Unassembled WGS sequence"/>
</dbReference>
<gene>
    <name evidence="1" type="ORF">P170DRAFT_473101</name>
</gene>
<accession>A0A2I2GK16</accession>
<sequence>MTSPTDRGVTHTLTTPQPSKQCFATSSPFEEKIGYYRAVRHGQHIFVSGTTAIDPTSPSDAPQILFPGDARQQTRVALSECIQAIQALGGKGAESVVRVRMFVSRPEDCAAVGEGFSEILGRARHPGVGAVATMVVVRDGFVDARMLVEIEMDAMTDGI</sequence>
<dbReference type="InterPro" id="IPR035959">
    <property type="entry name" value="RutC-like_sf"/>
</dbReference>
<dbReference type="GeneID" id="36560709"/>